<evidence type="ECO:0000313" key="8">
    <source>
        <dbReference type="Proteomes" id="UP000191554"/>
    </source>
</evidence>
<evidence type="ECO:0000256" key="3">
    <source>
        <dbReference type="ARBA" id="ARBA00022989"/>
    </source>
</evidence>
<accession>A0A1V4SFA4</accession>
<keyword evidence="2 5" id="KW-0812">Transmembrane</keyword>
<evidence type="ECO:0000313" key="7">
    <source>
        <dbReference type="EMBL" id="OPX42145.1"/>
    </source>
</evidence>
<dbReference type="Gene3D" id="2.40.50.140">
    <property type="entry name" value="Nucleic acid-binding proteins"/>
    <property type="match status" value="1"/>
</dbReference>
<protein>
    <recommendedName>
        <fullName evidence="6">NfeD-like C-terminal domain-containing protein</fullName>
    </recommendedName>
</protein>
<reference evidence="7 8" key="1">
    <citation type="submission" date="2017-03" db="EMBL/GenBank/DDBJ databases">
        <title>Genome sequence of Clostridium hungatei DSM 14427.</title>
        <authorList>
            <person name="Poehlein A."/>
            <person name="Daniel R."/>
        </authorList>
    </citation>
    <scope>NUCLEOTIDE SEQUENCE [LARGE SCALE GENOMIC DNA]</scope>
    <source>
        <strain evidence="7 8">DSM 14427</strain>
    </source>
</reference>
<dbReference type="InterPro" id="IPR012340">
    <property type="entry name" value="NA-bd_OB-fold"/>
</dbReference>
<dbReference type="AlphaFoldDB" id="A0A1V4SFA4"/>
<keyword evidence="8" id="KW-1185">Reference proteome</keyword>
<dbReference type="RefSeq" id="WP_080066396.1">
    <property type="nucleotide sequence ID" value="NZ_MZGX01000033.1"/>
</dbReference>
<name>A0A1V4SFA4_RUMHU</name>
<feature type="transmembrane region" description="Helical" evidence="5">
    <location>
        <begin position="6"/>
        <end position="27"/>
    </location>
</feature>
<sequence>MSVINLLTSIDPVAAVCFLLGLVLVIFEMFHPGLSFPGILGGILIIVGVVLTAKTIMDMFILIILVLAVLAIALTIVVHSATKGHLSKVLVLSDSLDKEVKNTLDDDLEYFLGNEGVTLTPLRPAGSADFDGVHLDVISDGGFIEKGRRVKISRMQDRIFVVKEIE</sequence>
<proteinExistence type="predicted"/>
<dbReference type="InterPro" id="IPR052165">
    <property type="entry name" value="Membrane_assoc_protease"/>
</dbReference>
<keyword evidence="3 5" id="KW-1133">Transmembrane helix</keyword>
<evidence type="ECO:0000259" key="6">
    <source>
        <dbReference type="Pfam" id="PF01957"/>
    </source>
</evidence>
<evidence type="ECO:0000256" key="4">
    <source>
        <dbReference type="ARBA" id="ARBA00023136"/>
    </source>
</evidence>
<dbReference type="OrthoDB" id="9806253at2"/>
<dbReference type="InterPro" id="IPR002810">
    <property type="entry name" value="NfeD-like_C"/>
</dbReference>
<evidence type="ECO:0000256" key="2">
    <source>
        <dbReference type="ARBA" id="ARBA00022692"/>
    </source>
</evidence>
<evidence type="ECO:0000256" key="1">
    <source>
        <dbReference type="ARBA" id="ARBA00004141"/>
    </source>
</evidence>
<dbReference type="EMBL" id="MZGX01000033">
    <property type="protein sequence ID" value="OPX42145.1"/>
    <property type="molecule type" value="Genomic_DNA"/>
</dbReference>
<dbReference type="PANTHER" id="PTHR33507">
    <property type="entry name" value="INNER MEMBRANE PROTEIN YBBJ"/>
    <property type="match status" value="1"/>
</dbReference>
<feature type="domain" description="NfeD-like C-terminal" evidence="6">
    <location>
        <begin position="111"/>
        <end position="163"/>
    </location>
</feature>
<comment type="subcellular location">
    <subcellularLocation>
        <location evidence="1">Membrane</location>
        <topology evidence="1">Multi-pass membrane protein</topology>
    </subcellularLocation>
</comment>
<dbReference type="Pfam" id="PF01957">
    <property type="entry name" value="NfeD"/>
    <property type="match status" value="1"/>
</dbReference>
<organism evidence="7 8">
    <name type="scientific">Ruminiclostridium hungatei</name>
    <name type="common">Clostridium hungatei</name>
    <dbReference type="NCBI Taxonomy" id="48256"/>
    <lineage>
        <taxon>Bacteria</taxon>
        <taxon>Bacillati</taxon>
        <taxon>Bacillota</taxon>
        <taxon>Clostridia</taxon>
        <taxon>Eubacteriales</taxon>
        <taxon>Oscillospiraceae</taxon>
        <taxon>Ruminiclostridium</taxon>
    </lineage>
</organism>
<dbReference type="STRING" id="48256.CLHUN_39310"/>
<feature type="transmembrane region" description="Helical" evidence="5">
    <location>
        <begin position="59"/>
        <end position="78"/>
    </location>
</feature>
<keyword evidence="4 5" id="KW-0472">Membrane</keyword>
<comment type="caution">
    <text evidence="7">The sequence shown here is derived from an EMBL/GenBank/DDBJ whole genome shotgun (WGS) entry which is preliminary data.</text>
</comment>
<dbReference type="Proteomes" id="UP000191554">
    <property type="component" value="Unassembled WGS sequence"/>
</dbReference>
<dbReference type="GO" id="GO:0005886">
    <property type="term" value="C:plasma membrane"/>
    <property type="evidence" value="ECO:0007669"/>
    <property type="project" value="TreeGrafter"/>
</dbReference>
<dbReference type="PANTHER" id="PTHR33507:SF3">
    <property type="entry name" value="INNER MEMBRANE PROTEIN YBBJ"/>
    <property type="match status" value="1"/>
</dbReference>
<feature type="transmembrane region" description="Helical" evidence="5">
    <location>
        <begin position="34"/>
        <end position="53"/>
    </location>
</feature>
<evidence type="ECO:0000256" key="5">
    <source>
        <dbReference type="SAM" id="Phobius"/>
    </source>
</evidence>
<gene>
    <name evidence="7" type="ORF">CLHUN_39310</name>
</gene>